<protein>
    <recommendedName>
        <fullName evidence="4">B12-binding domain-containing protein</fullName>
    </recommendedName>
</protein>
<dbReference type="PANTHER" id="PTHR45833">
    <property type="entry name" value="METHIONINE SYNTHASE"/>
    <property type="match status" value="1"/>
</dbReference>
<dbReference type="GO" id="GO:0031419">
    <property type="term" value="F:cobalamin binding"/>
    <property type="evidence" value="ECO:0007669"/>
    <property type="project" value="InterPro"/>
</dbReference>
<gene>
    <name evidence="5" type="ORF">S06H3_63000</name>
</gene>
<evidence type="ECO:0000256" key="3">
    <source>
        <dbReference type="ARBA" id="ARBA00023285"/>
    </source>
</evidence>
<sequence>EGDIHDIGKRIVGLLLEGSGFKVVDLGFDVKTNMFIQAVKEYSPSILGMSALLTTTMPYMGKIIDLLKEKGLRDTVKVIVGGAPVSQQFAQSIGADGYADEAGSAVELANKLIGE</sequence>
<dbReference type="GO" id="GO:0005829">
    <property type="term" value="C:cytosol"/>
    <property type="evidence" value="ECO:0007669"/>
    <property type="project" value="TreeGrafter"/>
</dbReference>
<dbReference type="GO" id="GO:0046872">
    <property type="term" value="F:metal ion binding"/>
    <property type="evidence" value="ECO:0007669"/>
    <property type="project" value="UniProtKB-KW"/>
</dbReference>
<dbReference type="Pfam" id="PF02310">
    <property type="entry name" value="B12-binding"/>
    <property type="match status" value="1"/>
</dbReference>
<dbReference type="GO" id="GO:0008705">
    <property type="term" value="F:methionine synthase activity"/>
    <property type="evidence" value="ECO:0007669"/>
    <property type="project" value="TreeGrafter"/>
</dbReference>
<dbReference type="InterPro" id="IPR036724">
    <property type="entry name" value="Cobalamin-bd_sf"/>
</dbReference>
<dbReference type="Gene3D" id="3.40.50.280">
    <property type="entry name" value="Cobalamin-binding domain"/>
    <property type="match status" value="1"/>
</dbReference>
<feature type="domain" description="B12-binding" evidence="4">
    <location>
        <begin position="1"/>
        <end position="115"/>
    </location>
</feature>
<dbReference type="PROSITE" id="PS51332">
    <property type="entry name" value="B12_BINDING"/>
    <property type="match status" value="1"/>
</dbReference>
<dbReference type="PANTHER" id="PTHR45833:SF1">
    <property type="entry name" value="METHIONINE SYNTHASE"/>
    <property type="match status" value="1"/>
</dbReference>
<keyword evidence="3" id="KW-0170">Cobalt</keyword>
<comment type="caution">
    <text evidence="5">The sequence shown here is derived from an EMBL/GenBank/DDBJ whole genome shotgun (WGS) entry which is preliminary data.</text>
</comment>
<feature type="non-terminal residue" evidence="5">
    <location>
        <position position="1"/>
    </location>
</feature>
<reference evidence="5" key="1">
    <citation type="journal article" date="2014" name="Front. Microbiol.">
        <title>High frequency of phylogenetically diverse reductive dehalogenase-homologous genes in deep subseafloor sedimentary metagenomes.</title>
        <authorList>
            <person name="Kawai M."/>
            <person name="Futagami T."/>
            <person name="Toyoda A."/>
            <person name="Takaki Y."/>
            <person name="Nishi S."/>
            <person name="Hori S."/>
            <person name="Arai W."/>
            <person name="Tsubouchi T."/>
            <person name="Morono Y."/>
            <person name="Uchiyama I."/>
            <person name="Ito T."/>
            <person name="Fujiyama A."/>
            <person name="Inagaki F."/>
            <person name="Takami H."/>
        </authorList>
    </citation>
    <scope>NUCLEOTIDE SEQUENCE</scope>
    <source>
        <strain evidence="5">Expedition CK06-06</strain>
    </source>
</reference>
<name>X1QQ69_9ZZZZ</name>
<dbReference type="SUPFAM" id="SSF52242">
    <property type="entry name" value="Cobalamin (vitamin B12)-binding domain"/>
    <property type="match status" value="1"/>
</dbReference>
<comment type="similarity">
    <text evidence="1">Belongs to the methylamine corrinoid protein family.</text>
</comment>
<dbReference type="InterPro" id="IPR050554">
    <property type="entry name" value="Met_Synthase/Corrinoid"/>
</dbReference>
<dbReference type="GO" id="GO:0046653">
    <property type="term" value="P:tetrahydrofolate metabolic process"/>
    <property type="evidence" value="ECO:0007669"/>
    <property type="project" value="TreeGrafter"/>
</dbReference>
<dbReference type="EMBL" id="BARV01041690">
    <property type="protein sequence ID" value="GAI53095.1"/>
    <property type="molecule type" value="Genomic_DNA"/>
</dbReference>
<accession>X1QQ69</accession>
<dbReference type="FunFam" id="3.40.50.280:FF:000003">
    <property type="entry name" value="Dimethylamine methyltransferase corrinoid protein"/>
    <property type="match status" value="1"/>
</dbReference>
<dbReference type="InterPro" id="IPR006158">
    <property type="entry name" value="Cobalamin-bd"/>
</dbReference>
<organism evidence="5">
    <name type="scientific">marine sediment metagenome</name>
    <dbReference type="NCBI Taxonomy" id="412755"/>
    <lineage>
        <taxon>unclassified sequences</taxon>
        <taxon>metagenomes</taxon>
        <taxon>ecological metagenomes</taxon>
    </lineage>
</organism>
<dbReference type="GO" id="GO:0050667">
    <property type="term" value="P:homocysteine metabolic process"/>
    <property type="evidence" value="ECO:0007669"/>
    <property type="project" value="TreeGrafter"/>
</dbReference>
<proteinExistence type="inferred from homology"/>
<evidence type="ECO:0000259" key="4">
    <source>
        <dbReference type="PROSITE" id="PS51332"/>
    </source>
</evidence>
<evidence type="ECO:0000313" key="5">
    <source>
        <dbReference type="EMBL" id="GAI53095.1"/>
    </source>
</evidence>
<keyword evidence="2" id="KW-0479">Metal-binding</keyword>
<dbReference type="AlphaFoldDB" id="X1QQ69"/>
<evidence type="ECO:0000256" key="1">
    <source>
        <dbReference type="ARBA" id="ARBA00010854"/>
    </source>
</evidence>
<evidence type="ECO:0000256" key="2">
    <source>
        <dbReference type="ARBA" id="ARBA00022723"/>
    </source>
</evidence>